<feature type="domain" description="Peptidase M24" evidence="1">
    <location>
        <begin position="157"/>
        <end position="370"/>
    </location>
</feature>
<keyword evidence="2" id="KW-0031">Aminopeptidase</keyword>
<organism evidence="2">
    <name type="scientific">bioreactor metagenome</name>
    <dbReference type="NCBI Taxonomy" id="1076179"/>
    <lineage>
        <taxon>unclassified sequences</taxon>
        <taxon>metagenomes</taxon>
        <taxon>ecological metagenomes</taxon>
    </lineage>
</organism>
<dbReference type="AlphaFoldDB" id="A0A645B4M8"/>
<evidence type="ECO:0000313" key="2">
    <source>
        <dbReference type="EMBL" id="MPM60008.1"/>
    </source>
</evidence>
<comment type="caution">
    <text evidence="2">The sequence shown here is derived from an EMBL/GenBank/DDBJ whole genome shotgun (WGS) entry which is preliminary data.</text>
</comment>
<proteinExistence type="predicted"/>
<reference evidence="2" key="1">
    <citation type="submission" date="2019-08" db="EMBL/GenBank/DDBJ databases">
        <authorList>
            <person name="Kucharzyk K."/>
            <person name="Murdoch R.W."/>
            <person name="Higgins S."/>
            <person name="Loffler F."/>
        </authorList>
    </citation>
    <scope>NUCLEOTIDE SEQUENCE</scope>
</reference>
<dbReference type="GO" id="GO:0004239">
    <property type="term" value="F:initiator methionyl aminopeptidase activity"/>
    <property type="evidence" value="ECO:0007669"/>
    <property type="project" value="UniProtKB-EC"/>
</dbReference>
<accession>A0A645B4M8</accession>
<dbReference type="SUPFAM" id="SSF55920">
    <property type="entry name" value="Creatinase/aminopeptidase"/>
    <property type="match status" value="1"/>
</dbReference>
<name>A0A645B4M8_9ZZZZ</name>
<keyword evidence="2" id="KW-0378">Hydrolase</keyword>
<protein>
    <submittedName>
        <fullName evidence="2">Methionine aminopeptidase</fullName>
        <ecNumber evidence="2">3.4.11.18</ecNumber>
    </submittedName>
</protein>
<dbReference type="Pfam" id="PF00557">
    <property type="entry name" value="Peptidase_M24"/>
    <property type="match status" value="1"/>
</dbReference>
<dbReference type="Gene3D" id="3.90.230.10">
    <property type="entry name" value="Creatinase/methionine aminopeptidase superfamily"/>
    <property type="match status" value="1"/>
</dbReference>
<gene>
    <name evidence="2" type="primary">map_51</name>
    <name evidence="2" type="ORF">SDC9_106855</name>
</gene>
<dbReference type="EC" id="3.4.11.18" evidence="2"/>
<dbReference type="PANTHER" id="PTHR46112">
    <property type="entry name" value="AMINOPEPTIDASE"/>
    <property type="match status" value="1"/>
</dbReference>
<dbReference type="EMBL" id="VSSQ01017575">
    <property type="protein sequence ID" value="MPM60008.1"/>
    <property type="molecule type" value="Genomic_DNA"/>
</dbReference>
<evidence type="ECO:0000259" key="1">
    <source>
        <dbReference type="Pfam" id="PF00557"/>
    </source>
</evidence>
<dbReference type="InterPro" id="IPR000994">
    <property type="entry name" value="Pept_M24"/>
</dbReference>
<dbReference type="InterPro" id="IPR036005">
    <property type="entry name" value="Creatinase/aminopeptidase-like"/>
</dbReference>
<dbReference type="PANTHER" id="PTHR46112:SF8">
    <property type="entry name" value="CYTOPLASMIC PEPTIDASE PEPQ-RELATED"/>
    <property type="match status" value="1"/>
</dbReference>
<sequence length="372" mass="41742">MLQQEKIRQAKAILQAENVDMWITIGRETVMNSEPVLPFLSTLQLGSNTAIIITNDTCICYAGHLDAYGMEQQGIYDEVISYDKSFKEGFLQLLKRFNPQQIALNYSGDVASDGLTHGMYLFLQEMFKAADYQGAIISSEKIINKLRGIKTPAELAAIKKAIACTEKILVEAADFIQEGRTQIEIHQFCQDRIKHYQQGNAWEIKHNPGVMLNNAPMGHAGPGDYRCHQGELVTLDFGVRVDEYCSDIQRVYYILKDDEQTAPLYYQEALANIQHAQDIGLALMRPHTPAYVPDEAARAAIKAFGYPDFNFGFGHQVGRETHDGGVMMGPRWERYLGRVEAEMEVGMVFTVDINIGFSDGWIGQEDMALIGP</sequence>
<dbReference type="InterPro" id="IPR050659">
    <property type="entry name" value="Peptidase_M24B"/>
</dbReference>
<keyword evidence="2" id="KW-0645">Protease</keyword>